<dbReference type="Proteomes" id="UP000240572">
    <property type="component" value="Unassembled WGS sequence"/>
</dbReference>
<reference evidence="1 2" key="1">
    <citation type="submission" date="2018-03" db="EMBL/GenBank/DDBJ databases">
        <title>Genomic Encyclopedia of Type Strains, Phase III (KMG-III): the genomes of soil and plant-associated and newly described type strains.</title>
        <authorList>
            <person name="Whitman W."/>
        </authorList>
    </citation>
    <scope>NUCLEOTIDE SEQUENCE [LARGE SCALE GENOMIC DNA]</scope>
    <source>
        <strain evidence="1 2">CGMCC 1.12700</strain>
    </source>
</reference>
<evidence type="ECO:0000313" key="2">
    <source>
        <dbReference type="Proteomes" id="UP000240572"/>
    </source>
</evidence>
<keyword evidence="2" id="KW-1185">Reference proteome</keyword>
<gene>
    <name evidence="1" type="ORF">B0I18_11740</name>
</gene>
<sequence length="76" mass="8906">MRIYLLLNIKTNPEFRIEINYQGWDDQTEIYRVDIAMPLVKLFEIWVAKCTPVLGIGFNAASSWLPECAQWKINNC</sequence>
<name>A0A2P8CR49_9BACT</name>
<dbReference type="EMBL" id="PYGD01000017">
    <property type="protein sequence ID" value="PSK87439.1"/>
    <property type="molecule type" value="Genomic_DNA"/>
</dbReference>
<evidence type="ECO:0000313" key="1">
    <source>
        <dbReference type="EMBL" id="PSK87439.1"/>
    </source>
</evidence>
<dbReference type="AlphaFoldDB" id="A0A2P8CR49"/>
<organism evidence="1 2">
    <name type="scientific">Taibaiella chishuiensis</name>
    <dbReference type="NCBI Taxonomy" id="1434707"/>
    <lineage>
        <taxon>Bacteria</taxon>
        <taxon>Pseudomonadati</taxon>
        <taxon>Bacteroidota</taxon>
        <taxon>Chitinophagia</taxon>
        <taxon>Chitinophagales</taxon>
        <taxon>Chitinophagaceae</taxon>
        <taxon>Taibaiella</taxon>
    </lineage>
</organism>
<accession>A0A2P8CR49</accession>
<proteinExistence type="predicted"/>
<comment type="caution">
    <text evidence="1">The sequence shown here is derived from an EMBL/GenBank/DDBJ whole genome shotgun (WGS) entry which is preliminary data.</text>
</comment>
<protein>
    <submittedName>
        <fullName evidence="1">Uncharacterized protein</fullName>
    </submittedName>
</protein>